<dbReference type="GO" id="GO:0008270">
    <property type="term" value="F:zinc ion binding"/>
    <property type="evidence" value="ECO:0007669"/>
    <property type="project" value="UniProtKB-KW"/>
</dbReference>
<name>A0A9P8N180_9HYPO</name>
<dbReference type="GO" id="GO:0046983">
    <property type="term" value="F:protein dimerization activity"/>
    <property type="evidence" value="ECO:0007669"/>
    <property type="project" value="InterPro"/>
</dbReference>
<protein>
    <recommendedName>
        <fullName evidence="7">HAT C-terminal dimerisation domain-containing protein</fullName>
    </recommendedName>
</protein>
<feature type="region of interest" description="Disordered" evidence="6">
    <location>
        <begin position="134"/>
        <end position="156"/>
    </location>
</feature>
<gene>
    <name evidence="8" type="ORF">HRG_01702</name>
</gene>
<dbReference type="SUPFAM" id="SSF53098">
    <property type="entry name" value="Ribonuclease H-like"/>
    <property type="match status" value="1"/>
</dbReference>
<dbReference type="Pfam" id="PF05699">
    <property type="entry name" value="Dimer_Tnp_hAT"/>
    <property type="match status" value="1"/>
</dbReference>
<comment type="subcellular location">
    <subcellularLocation>
        <location evidence="1">Nucleus</location>
    </subcellularLocation>
</comment>
<evidence type="ECO:0000256" key="1">
    <source>
        <dbReference type="ARBA" id="ARBA00004123"/>
    </source>
</evidence>
<organism evidence="8 9">
    <name type="scientific">Hirsutella rhossiliensis</name>
    <dbReference type="NCBI Taxonomy" id="111463"/>
    <lineage>
        <taxon>Eukaryota</taxon>
        <taxon>Fungi</taxon>
        <taxon>Dikarya</taxon>
        <taxon>Ascomycota</taxon>
        <taxon>Pezizomycotina</taxon>
        <taxon>Sordariomycetes</taxon>
        <taxon>Hypocreomycetidae</taxon>
        <taxon>Hypocreales</taxon>
        <taxon>Ophiocordycipitaceae</taxon>
        <taxon>Hirsutella</taxon>
    </lineage>
</organism>
<dbReference type="InterPro" id="IPR052035">
    <property type="entry name" value="ZnF_BED_domain_contain"/>
</dbReference>
<proteinExistence type="predicted"/>
<feature type="domain" description="HAT C-terminal dimerisation" evidence="7">
    <location>
        <begin position="160"/>
        <end position="242"/>
    </location>
</feature>
<dbReference type="RefSeq" id="XP_044723806.1">
    <property type="nucleotide sequence ID" value="XM_044860173.1"/>
</dbReference>
<sequence>MPQWDEKGKEMPLSLREESLLSDKDWKVIGLMDRVLVDFEEALRMLEEVESSSGEVPDPEHLKANINLGWDKLNDYYTKLDETPAYYASAILNPEAKGMVRNLWEEEYKSLPIPPMPDEERPYKRLKAMSALERHRAQRTSSLPNESSSLESSLNPDHDEYDRWLSSADAENDPLVTNPFQYWWQRRKDYPRLSRMALDLLSIPPMSAECERLFSTTGQMVSPLRTRLEASTIGITQTLRSWENANSIIWSLGMILDMLPARALGDPMGRTWFNVFNSTPSPPSEGRWFNSTGPMMNKLSTQLNNEAKLMELN</sequence>
<evidence type="ECO:0000256" key="2">
    <source>
        <dbReference type="ARBA" id="ARBA00022723"/>
    </source>
</evidence>
<evidence type="ECO:0000256" key="4">
    <source>
        <dbReference type="ARBA" id="ARBA00022833"/>
    </source>
</evidence>
<dbReference type="Proteomes" id="UP000824596">
    <property type="component" value="Unassembled WGS sequence"/>
</dbReference>
<accession>A0A9P8N180</accession>
<keyword evidence="3" id="KW-0863">Zinc-finger</keyword>
<dbReference type="GeneID" id="68350831"/>
<evidence type="ECO:0000313" key="9">
    <source>
        <dbReference type="Proteomes" id="UP000824596"/>
    </source>
</evidence>
<dbReference type="InterPro" id="IPR012337">
    <property type="entry name" value="RNaseH-like_sf"/>
</dbReference>
<dbReference type="GO" id="GO:0005634">
    <property type="term" value="C:nucleus"/>
    <property type="evidence" value="ECO:0007669"/>
    <property type="project" value="UniProtKB-SubCell"/>
</dbReference>
<keyword evidence="5" id="KW-0539">Nucleus</keyword>
<keyword evidence="9" id="KW-1185">Reference proteome</keyword>
<dbReference type="PANTHER" id="PTHR46481">
    <property type="entry name" value="ZINC FINGER BED DOMAIN-CONTAINING PROTEIN 4"/>
    <property type="match status" value="1"/>
</dbReference>
<keyword evidence="4" id="KW-0862">Zinc</keyword>
<dbReference type="OrthoDB" id="2677621at2759"/>
<reference evidence="8" key="1">
    <citation type="submission" date="2021-09" db="EMBL/GenBank/DDBJ databases">
        <title>A high-quality genome of the endoparasitic fungus Hirsutella rhossiliensis with a comparison of Hirsutella genomes reveals transposable elements contributing to genome size variation.</title>
        <authorList>
            <person name="Lin R."/>
            <person name="Jiao Y."/>
            <person name="Sun X."/>
            <person name="Ling J."/>
            <person name="Xie B."/>
            <person name="Cheng X."/>
        </authorList>
    </citation>
    <scope>NUCLEOTIDE SEQUENCE</scope>
    <source>
        <strain evidence="8">HR02</strain>
    </source>
</reference>
<dbReference type="AlphaFoldDB" id="A0A9P8N180"/>
<evidence type="ECO:0000256" key="6">
    <source>
        <dbReference type="SAM" id="MobiDB-lite"/>
    </source>
</evidence>
<dbReference type="PANTHER" id="PTHR46481:SF10">
    <property type="entry name" value="ZINC FINGER BED DOMAIN-CONTAINING PROTEIN 39"/>
    <property type="match status" value="1"/>
</dbReference>
<feature type="compositionally biased region" description="Low complexity" evidence="6">
    <location>
        <begin position="141"/>
        <end position="155"/>
    </location>
</feature>
<dbReference type="InterPro" id="IPR008906">
    <property type="entry name" value="HATC_C_dom"/>
</dbReference>
<dbReference type="EMBL" id="JAIZPD010000002">
    <property type="protein sequence ID" value="KAH0966293.1"/>
    <property type="molecule type" value="Genomic_DNA"/>
</dbReference>
<keyword evidence="2" id="KW-0479">Metal-binding</keyword>
<evidence type="ECO:0000256" key="3">
    <source>
        <dbReference type="ARBA" id="ARBA00022771"/>
    </source>
</evidence>
<evidence type="ECO:0000259" key="7">
    <source>
        <dbReference type="Pfam" id="PF05699"/>
    </source>
</evidence>
<evidence type="ECO:0000313" key="8">
    <source>
        <dbReference type="EMBL" id="KAH0966293.1"/>
    </source>
</evidence>
<evidence type="ECO:0000256" key="5">
    <source>
        <dbReference type="ARBA" id="ARBA00023242"/>
    </source>
</evidence>
<comment type="caution">
    <text evidence="8">The sequence shown here is derived from an EMBL/GenBank/DDBJ whole genome shotgun (WGS) entry which is preliminary data.</text>
</comment>